<gene>
    <name evidence="3" type="ordered locus">Sfla_2384</name>
</gene>
<reference evidence="3 4" key="1">
    <citation type="submission" date="2011-01" db="EMBL/GenBank/DDBJ databases">
        <title>Complete sequence of chromosome of Streptomyces flavogriseus ATCC 33331.</title>
        <authorList>
            <consortium name="US DOE Joint Genome Institute"/>
            <person name="Lucas S."/>
            <person name="Copeland A."/>
            <person name="Lapidus A."/>
            <person name="Cheng J.-F."/>
            <person name="Goodwin L."/>
            <person name="Pitluck S."/>
            <person name="Davenport K."/>
            <person name="Detter J.C."/>
            <person name="Han C."/>
            <person name="Tapia R."/>
            <person name="Land M."/>
            <person name="Hauser L."/>
            <person name="Kyrpides N."/>
            <person name="Ivanova N."/>
            <person name="Ovchinnikova G."/>
            <person name="Pagani I."/>
            <person name="Brumm P."/>
            <person name="Mead D."/>
            <person name="Woyke T."/>
        </authorList>
    </citation>
    <scope>NUCLEOTIDE SEQUENCE [LARGE SCALE GENOMIC DNA]</scope>
    <source>
        <strain evidence="4">ATCC 33331 / IAF-45CD</strain>
    </source>
</reference>
<organism evidence="3 4">
    <name type="scientific">Streptomyces pratensis (strain ATCC 33331 / IAF-45CD)</name>
    <dbReference type="NCBI Taxonomy" id="591167"/>
    <lineage>
        <taxon>Bacteria</taxon>
        <taxon>Bacillati</taxon>
        <taxon>Actinomycetota</taxon>
        <taxon>Actinomycetes</taxon>
        <taxon>Kitasatosporales</taxon>
        <taxon>Streptomycetaceae</taxon>
        <taxon>Streptomyces</taxon>
    </lineage>
</organism>
<feature type="compositionally biased region" description="Basic and acidic residues" evidence="1">
    <location>
        <begin position="206"/>
        <end position="218"/>
    </location>
</feature>
<evidence type="ECO:0000313" key="3">
    <source>
        <dbReference type="EMBL" id="ADW03813.1"/>
    </source>
</evidence>
<feature type="region of interest" description="Disordered" evidence="1">
    <location>
        <begin position="281"/>
        <end position="356"/>
    </location>
</feature>
<dbReference type="KEGG" id="sfa:Sfla_2384"/>
<evidence type="ECO:0000256" key="2">
    <source>
        <dbReference type="SAM" id="Phobius"/>
    </source>
</evidence>
<feature type="transmembrane region" description="Helical" evidence="2">
    <location>
        <begin position="112"/>
        <end position="140"/>
    </location>
</feature>
<feature type="compositionally biased region" description="Basic and acidic residues" evidence="1">
    <location>
        <begin position="227"/>
        <end position="240"/>
    </location>
</feature>
<evidence type="ECO:0008006" key="5">
    <source>
        <dbReference type="Google" id="ProtNLM"/>
    </source>
</evidence>
<evidence type="ECO:0000256" key="1">
    <source>
        <dbReference type="SAM" id="MobiDB-lite"/>
    </source>
</evidence>
<dbReference type="Proteomes" id="UP000002066">
    <property type="component" value="Chromosome"/>
</dbReference>
<keyword evidence="2" id="KW-0812">Transmembrane</keyword>
<protein>
    <recommendedName>
        <fullName evidence="5">Extensin</fullName>
    </recommendedName>
</protein>
<dbReference type="EMBL" id="CP002475">
    <property type="protein sequence ID" value="ADW03813.1"/>
    <property type="molecule type" value="Genomic_DNA"/>
</dbReference>
<feature type="compositionally biased region" description="Low complexity" evidence="1">
    <location>
        <begin position="331"/>
        <end position="356"/>
    </location>
</feature>
<keyword evidence="2" id="KW-0472">Membrane</keyword>
<feature type="compositionally biased region" description="Pro residues" evidence="1">
    <location>
        <begin position="171"/>
        <end position="184"/>
    </location>
</feature>
<proteinExistence type="predicted"/>
<dbReference type="AlphaFoldDB" id="A0A8D3WH53"/>
<keyword evidence="2" id="KW-1133">Transmembrane helix</keyword>
<feature type="compositionally biased region" description="Basic and acidic residues" evidence="1">
    <location>
        <begin position="285"/>
        <end position="306"/>
    </location>
</feature>
<accession>A0A8D3WH53</accession>
<name>A0A8D3WH53_STRFA</name>
<dbReference type="OrthoDB" id="4338553at2"/>
<feature type="compositionally biased region" description="Low complexity" evidence="1">
    <location>
        <begin position="147"/>
        <end position="159"/>
    </location>
</feature>
<sequence length="356" mass="36300">MADEQHQWLDADAAELLLRGESVELVDDHAGTQARKLEAALLALRPSAVSDGELPGEKAALAAFREAPRSGKRAGAAAGPAERRDGLPAVRIGASSASPLRRRPRWTRPVRYGLAVSLAGCALGGVAVAGGTGMLAVPFIGHGSPVPAASVSAGASPEEPGAEVPDAGEPSPLPSVPLRPPVSPSPSDVPDTGTDDGDGPTGHGGDATDRAEGGARDDGTDDGQDGADGRRTPERSPAEVYRKLLQACRAYREDTLSREEEARLLELADGESRLDRFCDRLLGTDGRDDGDGKGEGADRGEGGGKDEDGEGSLPPVSFRPPSAESGREKLPQGGRTPGPTAGATAGASAVSSLTPR</sequence>
<evidence type="ECO:0000313" key="4">
    <source>
        <dbReference type="Proteomes" id="UP000002066"/>
    </source>
</evidence>
<feature type="region of interest" description="Disordered" evidence="1">
    <location>
        <begin position="147"/>
        <end position="240"/>
    </location>
</feature>